<accession>A0A9D9GWR3</accession>
<evidence type="ECO:0000313" key="4">
    <source>
        <dbReference type="EMBL" id="MBO8427866.1"/>
    </source>
</evidence>
<dbReference type="PROSITE" id="PS50977">
    <property type="entry name" value="HTH_TETR_2"/>
    <property type="match status" value="1"/>
</dbReference>
<dbReference type="GO" id="GO:0003677">
    <property type="term" value="F:DNA binding"/>
    <property type="evidence" value="ECO:0007669"/>
    <property type="project" value="UniProtKB-UniRule"/>
</dbReference>
<evidence type="ECO:0000256" key="1">
    <source>
        <dbReference type="ARBA" id="ARBA00023125"/>
    </source>
</evidence>
<dbReference type="InterPro" id="IPR001647">
    <property type="entry name" value="HTH_TetR"/>
</dbReference>
<evidence type="ECO:0000259" key="3">
    <source>
        <dbReference type="PROSITE" id="PS50977"/>
    </source>
</evidence>
<feature type="non-terminal residue" evidence="4">
    <location>
        <position position="59"/>
    </location>
</feature>
<name>A0A9D9GWR3_9BACL</name>
<dbReference type="SUPFAM" id="SSF46689">
    <property type="entry name" value="Homeodomain-like"/>
    <property type="match status" value="1"/>
</dbReference>
<dbReference type="Proteomes" id="UP000823613">
    <property type="component" value="Unassembled WGS sequence"/>
</dbReference>
<sequence>MPKTNLQTSILKEKRRVLIMEKALKLFATYGVDNITIDDIADSLKISHGLFYHYFKDKN</sequence>
<evidence type="ECO:0000313" key="5">
    <source>
        <dbReference type="Proteomes" id="UP000823613"/>
    </source>
</evidence>
<dbReference type="AlphaFoldDB" id="A0A9D9GWR3"/>
<dbReference type="PRINTS" id="PR00455">
    <property type="entry name" value="HTHTETR"/>
</dbReference>
<comment type="caution">
    <text evidence="4">The sequence shown here is derived from an EMBL/GenBank/DDBJ whole genome shotgun (WGS) entry which is preliminary data.</text>
</comment>
<reference evidence="4" key="2">
    <citation type="journal article" date="2021" name="PeerJ">
        <title>Extensive microbial diversity within the chicken gut microbiome revealed by metagenomics and culture.</title>
        <authorList>
            <person name="Gilroy R."/>
            <person name="Ravi A."/>
            <person name="Getino M."/>
            <person name="Pursley I."/>
            <person name="Horton D.L."/>
            <person name="Alikhan N.F."/>
            <person name="Baker D."/>
            <person name="Gharbi K."/>
            <person name="Hall N."/>
            <person name="Watson M."/>
            <person name="Adriaenssens E.M."/>
            <person name="Foster-Nyarko E."/>
            <person name="Jarju S."/>
            <person name="Secka A."/>
            <person name="Antonio M."/>
            <person name="Oren A."/>
            <person name="Chaudhuri R.R."/>
            <person name="La Ragione R."/>
            <person name="Hildebrand F."/>
            <person name="Pallen M.J."/>
        </authorList>
    </citation>
    <scope>NUCLEOTIDE SEQUENCE</scope>
    <source>
        <strain evidence="4">11159</strain>
    </source>
</reference>
<feature type="DNA-binding region" description="H-T-H motif" evidence="2">
    <location>
        <begin position="36"/>
        <end position="55"/>
    </location>
</feature>
<dbReference type="EMBL" id="JADIMY010000097">
    <property type="protein sequence ID" value="MBO8427866.1"/>
    <property type="molecule type" value="Genomic_DNA"/>
</dbReference>
<dbReference type="PANTHER" id="PTHR43479:SF11">
    <property type="entry name" value="ACREF_ENVCD OPERON REPRESSOR-RELATED"/>
    <property type="match status" value="1"/>
</dbReference>
<dbReference type="PANTHER" id="PTHR43479">
    <property type="entry name" value="ACREF/ENVCD OPERON REPRESSOR-RELATED"/>
    <property type="match status" value="1"/>
</dbReference>
<dbReference type="InterPro" id="IPR050624">
    <property type="entry name" value="HTH-type_Tx_Regulator"/>
</dbReference>
<keyword evidence="1 2" id="KW-0238">DNA-binding</keyword>
<gene>
    <name evidence="4" type="ORF">IAC58_04915</name>
</gene>
<proteinExistence type="predicted"/>
<feature type="domain" description="HTH tetR-type" evidence="3">
    <location>
        <begin position="13"/>
        <end position="59"/>
    </location>
</feature>
<dbReference type="InterPro" id="IPR009057">
    <property type="entry name" value="Homeodomain-like_sf"/>
</dbReference>
<organism evidence="4 5">
    <name type="scientific">Candidatus Onthovivens merdipullorum</name>
    <dbReference type="NCBI Taxonomy" id="2840889"/>
    <lineage>
        <taxon>Bacteria</taxon>
        <taxon>Bacillati</taxon>
        <taxon>Bacillota</taxon>
        <taxon>Bacilli</taxon>
        <taxon>Bacillales</taxon>
        <taxon>Candidatus Onthovivens</taxon>
    </lineage>
</organism>
<dbReference type="Gene3D" id="1.10.357.10">
    <property type="entry name" value="Tetracycline Repressor, domain 2"/>
    <property type="match status" value="1"/>
</dbReference>
<protein>
    <submittedName>
        <fullName evidence="4">Helix-turn-helix transcriptional regulator</fullName>
    </submittedName>
</protein>
<evidence type="ECO:0000256" key="2">
    <source>
        <dbReference type="PROSITE-ProRule" id="PRU00335"/>
    </source>
</evidence>
<dbReference type="Pfam" id="PF00440">
    <property type="entry name" value="TetR_N"/>
    <property type="match status" value="1"/>
</dbReference>
<reference evidence="4" key="1">
    <citation type="submission" date="2020-10" db="EMBL/GenBank/DDBJ databases">
        <authorList>
            <person name="Gilroy R."/>
        </authorList>
    </citation>
    <scope>NUCLEOTIDE SEQUENCE</scope>
    <source>
        <strain evidence="4">11159</strain>
    </source>
</reference>